<feature type="domain" description="Biotin carboxylation" evidence="9">
    <location>
        <begin position="20"/>
        <end position="453"/>
    </location>
</feature>
<dbReference type="InterPro" id="IPR011053">
    <property type="entry name" value="Single_hybrid_motif"/>
</dbReference>
<dbReference type="Pfam" id="PF00289">
    <property type="entry name" value="Biotin_carb_N"/>
    <property type="match status" value="1"/>
</dbReference>
<dbReference type="InterPro" id="IPR000089">
    <property type="entry name" value="Biotin_lipoyl"/>
</dbReference>
<dbReference type="AlphaFoldDB" id="A0A1R0GRS8"/>
<sequence length="674" mass="74122">MYRFKTCLFTRKSFVPLSKFGARTFSVTTPALACRVIRTAKRLGIKTVAVYSEADSNSMHVKMADEAYLLGPSQSSESYLNQDKICQIALETESQGVHPGYGFLSENSDFAEKLTSLGIKFIGPDPSAIRSMGSKSESKNIMIGANVPVVPGYHGHDQSTTGLRQEANKIGYPVLIKAIKGGGGKGMRVVEKDEDFEMMLESARKEAMKSFSDDQVLIEKYIQTPRHVEVQVFADQFGDAVYLFERDCSPNLSFETRKMLGETAVAAAKAVNYLGAGTVEFIMDNDTNIFYFMEMNTRLQVEHPVTEMVTGTDLVEWQIEVASGNPLLKSQKELLLNGHAFEARIYAENPENQFLPDIGKLVYMKVPEQNSNIRVETGVKQGDEITVYYDPMIAKLVVHGPDRDSALRILNSSLHDLQISGVHTNVGFLKKIINAPDFIKGDVETGFIKKNRSVLFNHSVKNLNEYIAQVAYALVLSKATNDSNKSDHSPWSTNDFFQIGSISNMQNVKLVVGGTSYSVDMDMASAGNYGQAGNAFDITIRSEDEQLHHISLLPLGFSVERSANSTGLLSGLRAFAVSDDQIEMEIDHSSFEYEQDGSMFGSGGKGNVVAPMSSRMSQVLVVPGQQVEIGTSLVVLEAMKMEHVIKSPKEGVVKEISFVPGELVSTGDLLVTFE</sequence>
<dbReference type="PROSITE" id="PS00867">
    <property type="entry name" value="CPSASE_2"/>
    <property type="match status" value="1"/>
</dbReference>
<evidence type="ECO:0000256" key="1">
    <source>
        <dbReference type="ARBA" id="ARBA00001953"/>
    </source>
</evidence>
<dbReference type="Proteomes" id="UP000187455">
    <property type="component" value="Unassembled WGS sequence"/>
</dbReference>
<dbReference type="InterPro" id="IPR050856">
    <property type="entry name" value="Biotin_carboxylase_complex"/>
</dbReference>
<dbReference type="PANTHER" id="PTHR18866">
    <property type="entry name" value="CARBOXYLASE:PYRUVATE/ACETYL-COA/PROPIONYL-COA CARBOXYLASE"/>
    <property type="match status" value="1"/>
</dbReference>
<evidence type="ECO:0000313" key="10">
    <source>
        <dbReference type="EMBL" id="OLY79589.1"/>
    </source>
</evidence>
<evidence type="ECO:0000256" key="2">
    <source>
        <dbReference type="ARBA" id="ARBA00022598"/>
    </source>
</evidence>
<dbReference type="EMBL" id="LSSL01004263">
    <property type="protein sequence ID" value="OLY79589.1"/>
    <property type="molecule type" value="Genomic_DNA"/>
</dbReference>
<dbReference type="PANTHER" id="PTHR18866:SF33">
    <property type="entry name" value="METHYLCROTONOYL-COA CARBOXYLASE SUBUNIT ALPHA, MITOCHONDRIAL-RELATED"/>
    <property type="match status" value="1"/>
</dbReference>
<feature type="non-terminal residue" evidence="10">
    <location>
        <position position="674"/>
    </location>
</feature>
<dbReference type="SUPFAM" id="SSF51230">
    <property type="entry name" value="Single hybrid motif"/>
    <property type="match status" value="1"/>
</dbReference>
<evidence type="ECO:0000256" key="4">
    <source>
        <dbReference type="ARBA" id="ARBA00022840"/>
    </source>
</evidence>
<dbReference type="Pfam" id="PF02785">
    <property type="entry name" value="Biotin_carb_C"/>
    <property type="match status" value="1"/>
</dbReference>
<gene>
    <name evidence="10" type="ORF">AYI68_g6338</name>
</gene>
<dbReference type="GO" id="GO:0005739">
    <property type="term" value="C:mitochondrion"/>
    <property type="evidence" value="ECO:0007669"/>
    <property type="project" value="TreeGrafter"/>
</dbReference>
<evidence type="ECO:0000259" key="8">
    <source>
        <dbReference type="PROSITE" id="PS50975"/>
    </source>
</evidence>
<name>A0A1R0GRS8_9FUNG</name>
<dbReference type="PROSITE" id="PS00188">
    <property type="entry name" value="BIOTIN"/>
    <property type="match status" value="1"/>
</dbReference>
<dbReference type="Gene3D" id="2.40.50.100">
    <property type="match status" value="1"/>
</dbReference>
<dbReference type="Pfam" id="PF02786">
    <property type="entry name" value="CPSase_L_D2"/>
    <property type="match status" value="1"/>
</dbReference>
<dbReference type="STRING" id="133383.A0A1R0GRS8"/>
<dbReference type="PROSITE" id="PS50979">
    <property type="entry name" value="BC"/>
    <property type="match status" value="1"/>
</dbReference>
<dbReference type="GO" id="GO:0004485">
    <property type="term" value="F:methylcrotonoyl-CoA carboxylase activity"/>
    <property type="evidence" value="ECO:0007669"/>
    <property type="project" value="TreeGrafter"/>
</dbReference>
<keyword evidence="2" id="KW-0436">Ligase</keyword>
<evidence type="ECO:0000259" key="7">
    <source>
        <dbReference type="PROSITE" id="PS50968"/>
    </source>
</evidence>
<accession>A0A1R0GRS8</accession>
<dbReference type="SUPFAM" id="SSF52440">
    <property type="entry name" value="PreATP-grasp domain"/>
    <property type="match status" value="1"/>
</dbReference>
<dbReference type="GO" id="GO:0046872">
    <property type="term" value="F:metal ion binding"/>
    <property type="evidence" value="ECO:0007669"/>
    <property type="project" value="InterPro"/>
</dbReference>
<dbReference type="Gene3D" id="3.30.470.20">
    <property type="entry name" value="ATP-grasp fold, B domain"/>
    <property type="match status" value="1"/>
</dbReference>
<dbReference type="PROSITE" id="PS50968">
    <property type="entry name" value="BIOTINYL_LIPOYL"/>
    <property type="match status" value="1"/>
</dbReference>
<dbReference type="OrthoDB" id="196847at2759"/>
<dbReference type="FunFam" id="3.30.470.20:FF:000028">
    <property type="entry name" value="Methylcrotonoyl-CoA carboxylase subunit alpha, mitochondrial"/>
    <property type="match status" value="1"/>
</dbReference>
<dbReference type="InterPro" id="IPR011054">
    <property type="entry name" value="Rudment_hybrid_motif"/>
</dbReference>
<dbReference type="InterPro" id="IPR016185">
    <property type="entry name" value="PreATP-grasp_dom_sf"/>
</dbReference>
<dbReference type="GO" id="GO:0005524">
    <property type="term" value="F:ATP binding"/>
    <property type="evidence" value="ECO:0007669"/>
    <property type="project" value="UniProtKB-UniRule"/>
</dbReference>
<dbReference type="Gene3D" id="3.30.1490.20">
    <property type="entry name" value="ATP-grasp fold, A domain"/>
    <property type="match status" value="1"/>
</dbReference>
<keyword evidence="3 6" id="KW-0547">Nucleotide-binding</keyword>
<organism evidence="10 11">
    <name type="scientific">Smittium mucronatum</name>
    <dbReference type="NCBI Taxonomy" id="133383"/>
    <lineage>
        <taxon>Eukaryota</taxon>
        <taxon>Fungi</taxon>
        <taxon>Fungi incertae sedis</taxon>
        <taxon>Zoopagomycota</taxon>
        <taxon>Kickxellomycotina</taxon>
        <taxon>Harpellomycetes</taxon>
        <taxon>Harpellales</taxon>
        <taxon>Legeriomycetaceae</taxon>
        <taxon>Smittium</taxon>
    </lineage>
</organism>
<dbReference type="InterPro" id="IPR001882">
    <property type="entry name" value="Biotin_BS"/>
</dbReference>
<dbReference type="Pfam" id="PF00364">
    <property type="entry name" value="Biotin_lipoyl"/>
    <property type="match status" value="1"/>
</dbReference>
<dbReference type="SUPFAM" id="SSF56059">
    <property type="entry name" value="Glutathione synthetase ATP-binding domain-like"/>
    <property type="match status" value="1"/>
</dbReference>
<dbReference type="InterPro" id="IPR011761">
    <property type="entry name" value="ATP-grasp"/>
</dbReference>
<dbReference type="InterPro" id="IPR005482">
    <property type="entry name" value="Biotin_COase_C"/>
</dbReference>
<feature type="domain" description="ATP-grasp" evidence="8">
    <location>
        <begin position="139"/>
        <end position="323"/>
    </location>
</feature>
<dbReference type="InterPro" id="IPR013815">
    <property type="entry name" value="ATP_grasp_subdomain_1"/>
</dbReference>
<proteinExistence type="predicted"/>
<protein>
    <submittedName>
        <fullName evidence="10">Methylcrotonoyl-CoA carboxylase subunit alpha, mitochondrial</fullName>
    </submittedName>
</protein>
<evidence type="ECO:0000256" key="3">
    <source>
        <dbReference type="ARBA" id="ARBA00022741"/>
    </source>
</evidence>
<evidence type="ECO:0000259" key="9">
    <source>
        <dbReference type="PROSITE" id="PS50979"/>
    </source>
</evidence>
<dbReference type="InterPro" id="IPR005479">
    <property type="entry name" value="CPAse_ATP-bd"/>
</dbReference>
<evidence type="ECO:0000313" key="11">
    <source>
        <dbReference type="Proteomes" id="UP000187455"/>
    </source>
</evidence>
<dbReference type="Gene3D" id="3.30.700.40">
    <property type="match status" value="1"/>
</dbReference>
<dbReference type="InterPro" id="IPR011764">
    <property type="entry name" value="Biotin_carboxylation_dom"/>
</dbReference>
<evidence type="ECO:0000256" key="6">
    <source>
        <dbReference type="PROSITE-ProRule" id="PRU00409"/>
    </source>
</evidence>
<dbReference type="SMART" id="SM00878">
    <property type="entry name" value="Biotin_carb_C"/>
    <property type="match status" value="1"/>
</dbReference>
<dbReference type="InterPro" id="IPR005481">
    <property type="entry name" value="BC-like_N"/>
</dbReference>
<keyword evidence="4 6" id="KW-0067">ATP-binding</keyword>
<dbReference type="SUPFAM" id="SSF51246">
    <property type="entry name" value="Rudiment single hybrid motif"/>
    <property type="match status" value="1"/>
</dbReference>
<reference evidence="10 11" key="1">
    <citation type="journal article" date="2016" name="Mol. Biol. Evol.">
        <title>Genome-Wide Survey of Gut Fungi (Harpellales) Reveals the First Horizontally Transferred Ubiquitin Gene from a Mosquito Host.</title>
        <authorList>
            <person name="Wang Y."/>
            <person name="White M.M."/>
            <person name="Kvist S."/>
            <person name="Moncalvo J.M."/>
        </authorList>
    </citation>
    <scope>NUCLEOTIDE SEQUENCE [LARGE SCALE GENOMIC DNA]</scope>
    <source>
        <strain evidence="10 11">ALG-7-W6</strain>
    </source>
</reference>
<dbReference type="CDD" id="cd06850">
    <property type="entry name" value="biotinyl_domain"/>
    <property type="match status" value="1"/>
</dbReference>
<comment type="caution">
    <text evidence="10">The sequence shown here is derived from an EMBL/GenBank/DDBJ whole genome shotgun (WGS) entry which is preliminary data.</text>
</comment>
<keyword evidence="5" id="KW-0092">Biotin</keyword>
<feature type="domain" description="Lipoyl-binding" evidence="7">
    <location>
        <begin position="605"/>
        <end position="674"/>
    </location>
</feature>
<dbReference type="FunFam" id="3.30.1490.20:FF:000003">
    <property type="entry name" value="acetyl-CoA carboxylase isoform X1"/>
    <property type="match status" value="1"/>
</dbReference>
<comment type="cofactor">
    <cofactor evidence="1">
        <name>biotin</name>
        <dbReference type="ChEBI" id="CHEBI:57586"/>
    </cofactor>
</comment>
<dbReference type="Gene3D" id="3.40.50.20">
    <property type="match status" value="1"/>
</dbReference>
<evidence type="ECO:0000256" key="5">
    <source>
        <dbReference type="ARBA" id="ARBA00023267"/>
    </source>
</evidence>
<keyword evidence="11" id="KW-1185">Reference proteome</keyword>
<dbReference type="PROSITE" id="PS50975">
    <property type="entry name" value="ATP_GRASP"/>
    <property type="match status" value="1"/>
</dbReference>